<gene>
    <name evidence="1" type="ORF">RV045_03620</name>
</gene>
<accession>A0ACC6NZW2</accession>
<evidence type="ECO:0000313" key="1">
    <source>
        <dbReference type="EMBL" id="MEJ7137519.1"/>
    </source>
</evidence>
<reference evidence="1" key="1">
    <citation type="submission" date="2023-10" db="EMBL/GenBank/DDBJ databases">
        <title>Amphibacter perezi, gen. nov., sp. nov. a novel taxa of the family Comamonadaceae, class Betaproteobacteria isolated from the skin microbiota of Pelophylax perezi from different populations.</title>
        <authorList>
            <person name="Costa S."/>
            <person name="Proenca D.N."/>
            <person name="Lopes I."/>
            <person name="Morais P.V."/>
        </authorList>
    </citation>
    <scope>NUCLEOTIDE SEQUENCE</scope>
    <source>
        <strain evidence="1">SL12-8</strain>
    </source>
</reference>
<sequence>MPLLPDPQTRRRGLSALLLSAALLAGLMLMQTAAHAATPDDPYWPEQWWLQPVGPGNPAAAGFDPLQAAQPGNPLPVIAVLDSGITAHPDFDTRRLLPGYDFVADASYANDGDGRDADPSDPGDALSQFRINASPDRFSGCDSQDSSWHGTSVMGVLAATSNNAMGVASATPLARVMPLRVSGLCGASTQDVIDAMRWAAGIPGVCRTFLNPYDPAQGCATLMPPNPTPARIINFSLGHAQACDASYSRVIAELRQRGVLVVAAAGNEAGAVERPGNCPGVLTVAALNRLGMKAWYSSFGPQVALSTPGGDVNGQPWDDSGVLTLSNTGTTRPRLAAYTTVQGTSFTAPMAAAAAAQMLQADPALTPDEIIQGLKASARPHTVVDGWPSCSASAAGSCNCTPSTCGAGQLDAQEALRWAVLHAAGQPYTPPVRNAVHLSALDVGGIPPSTAPTPALLGSSDGGVSSGGGGGATGPVALLIGALAALGLRVMRRRG</sequence>
<keyword evidence="2" id="KW-1185">Reference proteome</keyword>
<comment type="caution">
    <text evidence="1">The sequence shown here is derived from an EMBL/GenBank/DDBJ whole genome shotgun (WGS) entry which is preliminary data.</text>
</comment>
<organism evidence="1 2">
    <name type="scientific">Amphibiibacter pelophylacis</name>
    <dbReference type="NCBI Taxonomy" id="1799477"/>
    <lineage>
        <taxon>Bacteria</taxon>
        <taxon>Pseudomonadati</taxon>
        <taxon>Pseudomonadota</taxon>
        <taxon>Betaproteobacteria</taxon>
        <taxon>Burkholderiales</taxon>
        <taxon>Sphaerotilaceae</taxon>
        <taxon>Amphibiibacter</taxon>
    </lineage>
</organism>
<evidence type="ECO:0000313" key="2">
    <source>
        <dbReference type="Proteomes" id="UP001364695"/>
    </source>
</evidence>
<protein>
    <submittedName>
        <fullName evidence="1">S8 family serine peptidase</fullName>
    </submittedName>
</protein>
<name>A0ACC6NZW2_9BURK</name>
<dbReference type="EMBL" id="JAWDIE010000004">
    <property type="protein sequence ID" value="MEJ7137519.1"/>
    <property type="molecule type" value="Genomic_DNA"/>
</dbReference>
<dbReference type="Proteomes" id="UP001364695">
    <property type="component" value="Unassembled WGS sequence"/>
</dbReference>
<proteinExistence type="predicted"/>